<dbReference type="InterPro" id="IPR007485">
    <property type="entry name" value="LPS_assembly_LptE"/>
</dbReference>
<gene>
    <name evidence="1" type="ORF">METZ01_LOCUS115367</name>
</gene>
<sequence>MFLAAAVMAGGCASYRLGPANPAIPAGQAIEVGLFQNTTPQPGLTASVNASIRRELQRDGTFELATGGDGDVLLTGSITAYRRSAVSFQPRDILSVRDFEVELVTRIRAAEKATGLVLVDRELTGRTTVRLGGDLASTERQALPLLANDLAKKAVALLAEGEW</sequence>
<protein>
    <recommendedName>
        <fullName evidence="2">ABC-type transport auxiliary lipoprotein component domain-containing protein</fullName>
    </recommendedName>
</protein>
<proteinExistence type="predicted"/>
<dbReference type="AlphaFoldDB" id="A0A381XE48"/>
<dbReference type="GO" id="GO:0019867">
    <property type="term" value="C:outer membrane"/>
    <property type="evidence" value="ECO:0007669"/>
    <property type="project" value="InterPro"/>
</dbReference>
<dbReference type="GO" id="GO:0043165">
    <property type="term" value="P:Gram-negative-bacterium-type cell outer membrane assembly"/>
    <property type="evidence" value="ECO:0007669"/>
    <property type="project" value="InterPro"/>
</dbReference>
<name>A0A381XE48_9ZZZZ</name>
<evidence type="ECO:0008006" key="2">
    <source>
        <dbReference type="Google" id="ProtNLM"/>
    </source>
</evidence>
<reference evidence="1" key="1">
    <citation type="submission" date="2018-05" db="EMBL/GenBank/DDBJ databases">
        <authorList>
            <person name="Lanie J.A."/>
            <person name="Ng W.-L."/>
            <person name="Kazmierczak K.M."/>
            <person name="Andrzejewski T.M."/>
            <person name="Davidsen T.M."/>
            <person name="Wayne K.J."/>
            <person name="Tettelin H."/>
            <person name="Glass J.I."/>
            <person name="Rusch D."/>
            <person name="Podicherti R."/>
            <person name="Tsui H.-C.T."/>
            <person name="Winkler M.E."/>
        </authorList>
    </citation>
    <scope>NUCLEOTIDE SEQUENCE</scope>
</reference>
<dbReference type="EMBL" id="UINC01014699">
    <property type="protein sequence ID" value="SVA62513.1"/>
    <property type="molecule type" value="Genomic_DNA"/>
</dbReference>
<organism evidence="1">
    <name type="scientific">marine metagenome</name>
    <dbReference type="NCBI Taxonomy" id="408172"/>
    <lineage>
        <taxon>unclassified sequences</taxon>
        <taxon>metagenomes</taxon>
        <taxon>ecological metagenomes</taxon>
    </lineage>
</organism>
<accession>A0A381XE48</accession>
<evidence type="ECO:0000313" key="1">
    <source>
        <dbReference type="EMBL" id="SVA62513.1"/>
    </source>
</evidence>
<dbReference type="Pfam" id="PF04390">
    <property type="entry name" value="LptE"/>
    <property type="match status" value="1"/>
</dbReference>